<accession>A0A3L8PNJ9</accession>
<dbReference type="Proteomes" id="UP000282515">
    <property type="component" value="Unassembled WGS sequence"/>
</dbReference>
<dbReference type="OrthoDB" id="3746994at2"/>
<keyword evidence="2" id="KW-0812">Transmembrane</keyword>
<gene>
    <name evidence="3" type="ORF">D9V41_03845</name>
</gene>
<keyword evidence="4" id="KW-1185">Reference proteome</keyword>
<evidence type="ECO:0000313" key="4">
    <source>
        <dbReference type="Proteomes" id="UP000282515"/>
    </source>
</evidence>
<name>A0A3L8PNJ9_9ACTN</name>
<dbReference type="RefSeq" id="WP_121793212.1">
    <property type="nucleotide sequence ID" value="NZ_RDBF01000002.1"/>
</dbReference>
<keyword evidence="2" id="KW-0472">Membrane</keyword>
<proteinExistence type="predicted"/>
<protein>
    <submittedName>
        <fullName evidence="3">Uncharacterized protein</fullName>
    </submittedName>
</protein>
<organism evidence="3 4">
    <name type="scientific">Aeromicrobium phragmitis</name>
    <dbReference type="NCBI Taxonomy" id="2478914"/>
    <lineage>
        <taxon>Bacteria</taxon>
        <taxon>Bacillati</taxon>
        <taxon>Actinomycetota</taxon>
        <taxon>Actinomycetes</taxon>
        <taxon>Propionibacteriales</taxon>
        <taxon>Nocardioidaceae</taxon>
        <taxon>Aeromicrobium</taxon>
    </lineage>
</organism>
<dbReference type="AlphaFoldDB" id="A0A3L8PNJ9"/>
<evidence type="ECO:0000256" key="2">
    <source>
        <dbReference type="SAM" id="Phobius"/>
    </source>
</evidence>
<evidence type="ECO:0000256" key="1">
    <source>
        <dbReference type="SAM" id="MobiDB-lite"/>
    </source>
</evidence>
<sequence length="267" mass="27820">MKVRPTVGGLTLVLLLVAGVGIYLVDRHQKSTEVEQADAAALRYSQALAAYQDEAHHDLVLLAASGEPGALAETATRLRDELPRPAEVGSYGAEHSSAYRAALDRRAALEERFGVAVDVLGEWASAAPFVAAVEEALDADIPQSVVGGPVASGDPVRTELVPLMQQVKAQFESVPVPARQEQLAAGVSAALQHVIDEATRAAQQLDAGRAASFTYGAEYRDALQPVVEYEAQLRSRMEAAIAGLAPLGGGGGGNEPPAPDDAPGDNV</sequence>
<dbReference type="EMBL" id="RDBF01000002">
    <property type="protein sequence ID" value="RLV56911.1"/>
    <property type="molecule type" value="Genomic_DNA"/>
</dbReference>
<comment type="caution">
    <text evidence="3">The sequence shown here is derived from an EMBL/GenBank/DDBJ whole genome shotgun (WGS) entry which is preliminary data.</text>
</comment>
<feature type="transmembrane region" description="Helical" evidence="2">
    <location>
        <begin position="6"/>
        <end position="25"/>
    </location>
</feature>
<reference evidence="3 4" key="1">
    <citation type="submission" date="2018-10" db="EMBL/GenBank/DDBJ databases">
        <title>Aeromicrobium sp. 9W16Y-2 whole genome shotgun sequence.</title>
        <authorList>
            <person name="Li F."/>
        </authorList>
    </citation>
    <scope>NUCLEOTIDE SEQUENCE [LARGE SCALE GENOMIC DNA]</scope>
    <source>
        <strain evidence="3 4">9W16Y-2</strain>
    </source>
</reference>
<feature type="region of interest" description="Disordered" evidence="1">
    <location>
        <begin position="245"/>
        <end position="267"/>
    </location>
</feature>
<keyword evidence="2" id="KW-1133">Transmembrane helix</keyword>
<evidence type="ECO:0000313" key="3">
    <source>
        <dbReference type="EMBL" id="RLV56911.1"/>
    </source>
</evidence>